<dbReference type="Pfam" id="PF01545">
    <property type="entry name" value="Cation_efflux"/>
    <property type="match status" value="1"/>
</dbReference>
<feature type="transmembrane region" description="Helical" evidence="7">
    <location>
        <begin position="129"/>
        <end position="148"/>
    </location>
</feature>
<protein>
    <submittedName>
        <fullName evidence="9">Metal transporter</fullName>
    </submittedName>
</protein>
<dbReference type="AlphaFoldDB" id="A0AA48KCT3"/>
<keyword evidence="3 7" id="KW-0812">Transmembrane</keyword>
<evidence type="ECO:0000256" key="1">
    <source>
        <dbReference type="ARBA" id="ARBA00004141"/>
    </source>
</evidence>
<feature type="transmembrane region" description="Helical" evidence="7">
    <location>
        <begin position="87"/>
        <end position="109"/>
    </location>
</feature>
<dbReference type="Proteomes" id="UP001228113">
    <property type="component" value="Chromosome"/>
</dbReference>
<proteinExistence type="predicted"/>
<accession>A0AA48KCT3</accession>
<keyword evidence="6 7" id="KW-0472">Membrane</keyword>
<dbReference type="PANTHER" id="PTHR45755:SF4">
    <property type="entry name" value="ZINC TRANSPORTER 7"/>
    <property type="match status" value="1"/>
</dbReference>
<feature type="transmembrane region" description="Helical" evidence="7">
    <location>
        <begin position="27"/>
        <end position="46"/>
    </location>
</feature>
<dbReference type="NCBIfam" id="NF033827">
    <property type="entry name" value="CDF_efflux_DmeF"/>
    <property type="match status" value="1"/>
</dbReference>
<dbReference type="EMBL" id="AP027081">
    <property type="protein sequence ID" value="BDU77464.1"/>
    <property type="molecule type" value="Genomic_DNA"/>
</dbReference>
<reference evidence="9" key="1">
    <citation type="journal article" date="2023" name="Int. J. Syst. Evol. Microbiol.">
        <title>Mesoterricola silvestris gen. nov., sp. nov., Mesoterricola sediminis sp. nov., Geothrix oryzae sp. nov., Geothrix edaphica sp. nov., Geothrix rubra sp. nov., and Geothrix limicola sp. nov., six novel members of Acidobacteriota isolated from soils.</title>
        <authorList>
            <person name="Itoh H."/>
            <person name="Sugisawa Y."/>
            <person name="Mise K."/>
            <person name="Xu Z."/>
            <person name="Kuniyasu M."/>
            <person name="Ushijima N."/>
            <person name="Kawano K."/>
            <person name="Kobayashi E."/>
            <person name="Shiratori Y."/>
            <person name="Masuda Y."/>
            <person name="Senoo K."/>
        </authorList>
    </citation>
    <scope>NUCLEOTIDE SEQUENCE</scope>
    <source>
        <strain evidence="9">W786</strain>
    </source>
</reference>
<dbReference type="InterPro" id="IPR027469">
    <property type="entry name" value="Cation_efflux_TMD_sf"/>
</dbReference>
<evidence type="ECO:0000256" key="2">
    <source>
        <dbReference type="ARBA" id="ARBA00022448"/>
    </source>
</evidence>
<name>A0AA48KCT3_9BACT</name>
<dbReference type="NCBIfam" id="TIGR01297">
    <property type="entry name" value="CDF"/>
    <property type="match status" value="1"/>
</dbReference>
<evidence type="ECO:0000313" key="10">
    <source>
        <dbReference type="Proteomes" id="UP001228113"/>
    </source>
</evidence>
<evidence type="ECO:0000259" key="8">
    <source>
        <dbReference type="Pfam" id="PF01545"/>
    </source>
</evidence>
<dbReference type="InterPro" id="IPR045316">
    <property type="entry name" value="Msc2-like"/>
</dbReference>
<evidence type="ECO:0000256" key="5">
    <source>
        <dbReference type="ARBA" id="ARBA00023065"/>
    </source>
</evidence>
<keyword evidence="2" id="KW-0813">Transport</keyword>
<evidence type="ECO:0000256" key="7">
    <source>
        <dbReference type="SAM" id="Phobius"/>
    </source>
</evidence>
<sequence length="309" mass="32560">MNALSGPPLHSHAFDTGNAAGERGTRLVLGITLATMVVEIAAGWWFNSMALLADGWHMSSHAVAIGVSALAYRVARRQAGSGRYAFGTWKIEILGGFASALFLLVVAALMVGGSLERLFDPRPIAYREAIAVAILGLLVNLACAFILGQSHGGHDHGHDHGHGHADLNLRSAYLHVLADAATSVLAILALAGGLVFGWRWLDPAMGFAGAVLVAVWARGLLRDTSRVLLDAENDAPVAGEIREVVAAHPAWGPAVQVADLHVWQVGKGRFACILALSGTDPGLAPEAVHAALAIHEEIVHLTVELREVR</sequence>
<dbReference type="SUPFAM" id="SSF161111">
    <property type="entry name" value="Cation efflux protein transmembrane domain-like"/>
    <property type="match status" value="1"/>
</dbReference>
<dbReference type="GO" id="GO:0016020">
    <property type="term" value="C:membrane"/>
    <property type="evidence" value="ECO:0007669"/>
    <property type="project" value="UniProtKB-SubCell"/>
</dbReference>
<dbReference type="GO" id="GO:0005385">
    <property type="term" value="F:zinc ion transmembrane transporter activity"/>
    <property type="evidence" value="ECO:0007669"/>
    <property type="project" value="InterPro"/>
</dbReference>
<dbReference type="RefSeq" id="WP_243331951.1">
    <property type="nucleotide sequence ID" value="NZ_AP027081.1"/>
</dbReference>
<keyword evidence="4 7" id="KW-1133">Transmembrane helix</keyword>
<dbReference type="Gene3D" id="1.20.1510.10">
    <property type="entry name" value="Cation efflux protein transmembrane domain"/>
    <property type="match status" value="1"/>
</dbReference>
<feature type="transmembrane region" description="Helical" evidence="7">
    <location>
        <begin position="204"/>
        <end position="221"/>
    </location>
</feature>
<feature type="transmembrane region" description="Helical" evidence="7">
    <location>
        <begin position="58"/>
        <end position="75"/>
    </location>
</feature>
<dbReference type="PANTHER" id="PTHR45755">
    <property type="match status" value="1"/>
</dbReference>
<feature type="domain" description="Cation efflux protein transmembrane" evidence="8">
    <location>
        <begin position="28"/>
        <end position="229"/>
    </location>
</feature>
<feature type="transmembrane region" description="Helical" evidence="7">
    <location>
        <begin position="176"/>
        <end position="198"/>
    </location>
</feature>
<dbReference type="GO" id="GO:0006882">
    <property type="term" value="P:intracellular zinc ion homeostasis"/>
    <property type="evidence" value="ECO:0007669"/>
    <property type="project" value="InterPro"/>
</dbReference>
<keyword evidence="5" id="KW-0406">Ion transport</keyword>
<gene>
    <name evidence="9" type="ORF">METESE_24220</name>
</gene>
<organism evidence="9 10">
    <name type="scientific">Mesoterricola sediminis</name>
    <dbReference type="NCBI Taxonomy" id="2927980"/>
    <lineage>
        <taxon>Bacteria</taxon>
        <taxon>Pseudomonadati</taxon>
        <taxon>Acidobacteriota</taxon>
        <taxon>Holophagae</taxon>
        <taxon>Holophagales</taxon>
        <taxon>Holophagaceae</taxon>
        <taxon>Mesoterricola</taxon>
    </lineage>
</organism>
<evidence type="ECO:0000256" key="3">
    <source>
        <dbReference type="ARBA" id="ARBA00022692"/>
    </source>
</evidence>
<dbReference type="KEGG" id="msea:METESE_24220"/>
<evidence type="ECO:0000256" key="4">
    <source>
        <dbReference type="ARBA" id="ARBA00022989"/>
    </source>
</evidence>
<dbReference type="InterPro" id="IPR002524">
    <property type="entry name" value="Cation_efflux"/>
</dbReference>
<dbReference type="InterPro" id="IPR058533">
    <property type="entry name" value="Cation_efflux_TM"/>
</dbReference>
<comment type="subcellular location">
    <subcellularLocation>
        <location evidence="1">Membrane</location>
        <topology evidence="1">Multi-pass membrane protein</topology>
    </subcellularLocation>
</comment>
<evidence type="ECO:0000256" key="6">
    <source>
        <dbReference type="ARBA" id="ARBA00023136"/>
    </source>
</evidence>
<evidence type="ECO:0000313" key="9">
    <source>
        <dbReference type="EMBL" id="BDU77464.1"/>
    </source>
</evidence>
<keyword evidence="10" id="KW-1185">Reference proteome</keyword>